<feature type="transmembrane region" description="Helical" evidence="1">
    <location>
        <begin position="259"/>
        <end position="283"/>
    </location>
</feature>
<dbReference type="EMBL" id="FIIN01000005">
    <property type="protein sequence ID" value="CYV91183.1"/>
    <property type="molecule type" value="Genomic_DNA"/>
</dbReference>
<protein>
    <submittedName>
        <fullName evidence="3">DUF2142 domain-containing protein</fullName>
    </submittedName>
    <submittedName>
        <fullName evidence="2">Membrane protein</fullName>
    </submittedName>
</protein>
<feature type="transmembrane region" description="Helical" evidence="1">
    <location>
        <begin position="474"/>
        <end position="493"/>
    </location>
</feature>
<feature type="transmembrane region" description="Helical" evidence="1">
    <location>
        <begin position="66"/>
        <end position="87"/>
    </location>
</feature>
<feature type="transmembrane region" description="Helical" evidence="1">
    <location>
        <begin position="330"/>
        <end position="349"/>
    </location>
</feature>
<evidence type="ECO:0000313" key="2">
    <source>
        <dbReference type="EMBL" id="CYV91183.1"/>
    </source>
</evidence>
<feature type="transmembrane region" description="Helical" evidence="1">
    <location>
        <begin position="207"/>
        <end position="222"/>
    </location>
</feature>
<dbReference type="AlphaFoldDB" id="A0A0Z8GIR6"/>
<feature type="transmembrane region" description="Helical" evidence="1">
    <location>
        <begin position="177"/>
        <end position="198"/>
    </location>
</feature>
<keyword evidence="1" id="KW-0812">Transmembrane</keyword>
<dbReference type="Proteomes" id="UP000305768">
    <property type="component" value="Unassembled WGS sequence"/>
</dbReference>
<proteinExistence type="predicted"/>
<gene>
    <name evidence="2" type="ORF">ERS132452_01094</name>
    <name evidence="3" type="ORF">FAJ34_04885</name>
</gene>
<dbReference type="EMBL" id="SSXP01000005">
    <property type="protein sequence ID" value="TII08147.1"/>
    <property type="molecule type" value="Genomic_DNA"/>
</dbReference>
<reference evidence="2 4" key="1">
    <citation type="submission" date="2016-02" db="EMBL/GenBank/DDBJ databases">
        <authorList>
            <consortium name="Pathogen Informatics"/>
        </authorList>
    </citation>
    <scope>NUCLEOTIDE SEQUENCE [LARGE SCALE GENOMIC DNA]</scope>
    <source>
        <strain evidence="2 4">LSS90</strain>
    </source>
</reference>
<keyword evidence="1" id="KW-1133">Transmembrane helix</keyword>
<dbReference type="InterPro" id="IPR018674">
    <property type="entry name" value="DUF2142_membrane"/>
</dbReference>
<feature type="transmembrane region" description="Helical" evidence="1">
    <location>
        <begin position="228"/>
        <end position="247"/>
    </location>
</feature>
<keyword evidence="1" id="KW-0472">Membrane</keyword>
<reference evidence="3 5" key="2">
    <citation type="submission" date="2019-04" db="EMBL/GenBank/DDBJ databases">
        <title>Genome analysis of Streptococcus suis strain WUSS425.</title>
        <authorList>
            <person name="Chen H."/>
            <person name="Gao X."/>
            <person name="Wu Z."/>
        </authorList>
    </citation>
    <scope>NUCLEOTIDE SEQUENCE [LARGE SCALE GENOMIC DNA]</scope>
    <source>
        <strain evidence="3 5">WUSS425</strain>
    </source>
</reference>
<feature type="transmembrane region" description="Helical" evidence="1">
    <location>
        <begin position="12"/>
        <end position="32"/>
    </location>
</feature>
<accession>A0A0Z8GIR6</accession>
<dbReference type="Pfam" id="PF09913">
    <property type="entry name" value="DUF2142"/>
    <property type="match status" value="1"/>
</dbReference>
<feature type="transmembrane region" description="Helical" evidence="1">
    <location>
        <begin position="38"/>
        <end position="54"/>
    </location>
</feature>
<dbReference type="Proteomes" id="UP000071765">
    <property type="component" value="Unassembled WGS sequence"/>
</dbReference>
<feature type="transmembrane region" description="Helical" evidence="1">
    <location>
        <begin position="438"/>
        <end position="454"/>
    </location>
</feature>
<sequence>MLTNSLLIEKLRNIFLGIFLVFFAQLTLPILFEFKINQNFWYIIIAIVFYFLNVDLKNTEKLAKNAFFLILSFGTVIALIRPVQYALDEESHLSNAIGISDSFLFKYSQEELKDYDSVFLHDGIRNQANYKGDDYWYSVEHQESEVSGQPKGFDNPAFIPGAIGWTVGRLVSNKVYISYYLGRLFHVLAYALLVFFALRISKVYQELLYLMGTLSSAVYVISGYHYDYLYYGASLLILAMLTNVLANKEKITINYAIRFQAIVLLFAFSKFPLVLAGTMILALPNKYYDSKKAKLFSFGMFGITFLLALMYAGIIKLFNVEGSVTANSPGILYFLLHPLPIFRTLINAPVAILDNFVKQPLQYVSHQSALLNVSMIISFLFSMFMVALRTRIKVPVFFKYFSFILLLGISVLIIFAITGDIRVYQPGNIMVGGVQGRYYYLMMCFIPLFLGDWLRKSTGLMIKNTADGENFVTILQYMNSFLLIFAVSVGFYTQI</sequence>
<feature type="transmembrane region" description="Helical" evidence="1">
    <location>
        <begin position="400"/>
        <end position="418"/>
    </location>
</feature>
<organism evidence="2 4">
    <name type="scientific">Streptococcus suis</name>
    <dbReference type="NCBI Taxonomy" id="1307"/>
    <lineage>
        <taxon>Bacteria</taxon>
        <taxon>Bacillati</taxon>
        <taxon>Bacillota</taxon>
        <taxon>Bacilli</taxon>
        <taxon>Lactobacillales</taxon>
        <taxon>Streptococcaceae</taxon>
        <taxon>Streptococcus</taxon>
    </lineage>
</organism>
<evidence type="ECO:0000313" key="4">
    <source>
        <dbReference type="Proteomes" id="UP000071765"/>
    </source>
</evidence>
<name>A0A0Z8GIR6_STRSU</name>
<evidence type="ECO:0000313" key="3">
    <source>
        <dbReference type="EMBL" id="TII08147.1"/>
    </source>
</evidence>
<feature type="transmembrane region" description="Helical" evidence="1">
    <location>
        <begin position="295"/>
        <end position="318"/>
    </location>
</feature>
<feature type="transmembrane region" description="Helical" evidence="1">
    <location>
        <begin position="369"/>
        <end position="388"/>
    </location>
</feature>
<evidence type="ECO:0000313" key="5">
    <source>
        <dbReference type="Proteomes" id="UP000305768"/>
    </source>
</evidence>
<evidence type="ECO:0000256" key="1">
    <source>
        <dbReference type="SAM" id="Phobius"/>
    </source>
</evidence>